<sequence>MYGHQTAFMKKISFVIILSVLLCNLAWAQKKSAEPELDIDRVYNLYKDTSDIVIKTGGKEIKAKIKITMNAFDKPYSVIAYGEADADADEVLQKLKTELGVTKLQAGYKQSPGTFPVVFNPTGSYEHTVQISYFQKGTQSAKYGIQKIMYNDQEANGQKVARHVSDFFYFEVCDEGRRNAAKAEEKFVF</sequence>
<protein>
    <submittedName>
        <fullName evidence="2">Uncharacterized protein</fullName>
    </submittedName>
</protein>
<comment type="caution">
    <text evidence="2">The sequence shown here is derived from an EMBL/GenBank/DDBJ whole genome shotgun (WGS) entry which is preliminary data.</text>
</comment>
<keyword evidence="3" id="KW-1185">Reference proteome</keyword>
<proteinExistence type="predicted"/>
<reference evidence="3" key="1">
    <citation type="submission" date="2023-07" db="EMBL/GenBank/DDBJ databases">
        <title>Functional and genomic diversity of the sorghum phyllosphere microbiome.</title>
        <authorList>
            <person name="Shade A."/>
        </authorList>
    </citation>
    <scope>NUCLEOTIDE SEQUENCE [LARGE SCALE GENOMIC DNA]</scope>
    <source>
        <strain evidence="3">SORGH_AS_0422</strain>
    </source>
</reference>
<feature type="chain" id="PRO_5047533727" evidence="1">
    <location>
        <begin position="29"/>
        <end position="189"/>
    </location>
</feature>
<gene>
    <name evidence="2" type="ORF">QE417_003876</name>
</gene>
<accession>A0ABU3GYF9</accession>
<evidence type="ECO:0000256" key="1">
    <source>
        <dbReference type="SAM" id="SignalP"/>
    </source>
</evidence>
<dbReference type="Proteomes" id="UP001258315">
    <property type="component" value="Unassembled WGS sequence"/>
</dbReference>
<dbReference type="EMBL" id="JAVLVU010000001">
    <property type="protein sequence ID" value="MDT3404804.1"/>
    <property type="molecule type" value="Genomic_DNA"/>
</dbReference>
<organism evidence="2 3">
    <name type="scientific">Mucilaginibacter terrae</name>
    <dbReference type="NCBI Taxonomy" id="1955052"/>
    <lineage>
        <taxon>Bacteria</taxon>
        <taxon>Pseudomonadati</taxon>
        <taxon>Bacteroidota</taxon>
        <taxon>Sphingobacteriia</taxon>
        <taxon>Sphingobacteriales</taxon>
        <taxon>Sphingobacteriaceae</taxon>
        <taxon>Mucilaginibacter</taxon>
    </lineage>
</organism>
<evidence type="ECO:0000313" key="3">
    <source>
        <dbReference type="Proteomes" id="UP001258315"/>
    </source>
</evidence>
<keyword evidence="1" id="KW-0732">Signal</keyword>
<name>A0ABU3GYF9_9SPHI</name>
<feature type="signal peptide" evidence="1">
    <location>
        <begin position="1"/>
        <end position="28"/>
    </location>
</feature>
<evidence type="ECO:0000313" key="2">
    <source>
        <dbReference type="EMBL" id="MDT3404804.1"/>
    </source>
</evidence>